<keyword evidence="4" id="KW-1185">Reference proteome</keyword>
<evidence type="ECO:0000313" key="4">
    <source>
        <dbReference type="Proteomes" id="UP000307749"/>
    </source>
</evidence>
<dbReference type="RefSeq" id="WP_081125831.1">
    <property type="nucleotide sequence ID" value="NZ_DAHXOC010000001.1"/>
</dbReference>
<dbReference type="Proteomes" id="UP000307749">
    <property type="component" value="Unassembled WGS sequence"/>
</dbReference>
<evidence type="ECO:0000313" key="3">
    <source>
        <dbReference type="EMBL" id="THD10837.1"/>
    </source>
</evidence>
<dbReference type="SUPFAM" id="SSF50037">
    <property type="entry name" value="C-terminal domain of transcriptional repressors"/>
    <property type="match status" value="1"/>
</dbReference>
<keyword evidence="1" id="KW-0408">Iron</keyword>
<dbReference type="InterPro" id="IPR007167">
    <property type="entry name" value="Fe-transptr_FeoA-like"/>
</dbReference>
<dbReference type="SMART" id="SM00899">
    <property type="entry name" value="FeoA"/>
    <property type="match status" value="1"/>
</dbReference>
<evidence type="ECO:0000259" key="2">
    <source>
        <dbReference type="SMART" id="SM00899"/>
    </source>
</evidence>
<dbReference type="STRING" id="993689.GCA_002077135_00381"/>
<dbReference type="InterPro" id="IPR038157">
    <property type="entry name" value="FeoA_core_dom"/>
</dbReference>
<proteinExistence type="predicted"/>
<name>A0A4S3KPC1_9GAMM</name>
<dbReference type="PANTHER" id="PTHR42954">
    <property type="entry name" value="FE(2+) TRANSPORT PROTEIN A"/>
    <property type="match status" value="1"/>
</dbReference>
<dbReference type="InterPro" id="IPR008988">
    <property type="entry name" value="Transcriptional_repressor_C"/>
</dbReference>
<feature type="domain" description="Ferrous iron transporter FeoA-like" evidence="2">
    <location>
        <begin position="16"/>
        <end position="92"/>
    </location>
</feature>
<protein>
    <recommendedName>
        <fullName evidence="2">Ferrous iron transporter FeoA-like domain-containing protein</fullName>
    </recommendedName>
</protein>
<accession>A0A4S3KPC1</accession>
<dbReference type="Pfam" id="PF04023">
    <property type="entry name" value="FeoA"/>
    <property type="match status" value="1"/>
</dbReference>
<dbReference type="EMBL" id="MWQO01000020">
    <property type="protein sequence ID" value="THD10837.1"/>
    <property type="molecule type" value="Genomic_DNA"/>
</dbReference>
<sequence length="99" mass="10646">MPAIAPIHVQPCQLPQALATLPRGARAEVQGLRHDADDAALLARLAALGFVPGESVRMLAHGPIGREPLLVRVGHTRFALRRCEAEQVMVLRCADQVSP</sequence>
<dbReference type="AlphaFoldDB" id="A0A4S3KPC1"/>
<reference evidence="3 4" key="1">
    <citation type="submission" date="2017-02" db="EMBL/GenBank/DDBJ databases">
        <title>Whole genome sequencing of Metallibacterium scheffleri DSM 24874 (T).</title>
        <authorList>
            <person name="Kumar S."/>
            <person name="Patil P."/>
            <person name="Patil P.B."/>
        </authorList>
    </citation>
    <scope>NUCLEOTIDE SEQUENCE [LARGE SCALE GENOMIC DNA]</scope>
    <source>
        <strain evidence="3 4">DSM 24874</strain>
    </source>
</reference>
<dbReference type="PANTHER" id="PTHR42954:SF2">
    <property type="entry name" value="FE(2+) TRANSPORT PROTEIN A"/>
    <property type="match status" value="1"/>
</dbReference>
<dbReference type="OrthoDB" id="559009at2"/>
<evidence type="ECO:0000256" key="1">
    <source>
        <dbReference type="ARBA" id="ARBA00023004"/>
    </source>
</evidence>
<dbReference type="GO" id="GO:0046914">
    <property type="term" value="F:transition metal ion binding"/>
    <property type="evidence" value="ECO:0007669"/>
    <property type="project" value="InterPro"/>
</dbReference>
<dbReference type="Gene3D" id="2.30.30.90">
    <property type="match status" value="1"/>
</dbReference>
<gene>
    <name evidence="3" type="ORF">B1806_06275</name>
</gene>
<organism evidence="3 4">
    <name type="scientific">Metallibacterium scheffleri</name>
    <dbReference type="NCBI Taxonomy" id="993689"/>
    <lineage>
        <taxon>Bacteria</taxon>
        <taxon>Pseudomonadati</taxon>
        <taxon>Pseudomonadota</taxon>
        <taxon>Gammaproteobacteria</taxon>
        <taxon>Lysobacterales</taxon>
        <taxon>Rhodanobacteraceae</taxon>
        <taxon>Metallibacterium</taxon>
    </lineage>
</organism>
<comment type="caution">
    <text evidence="3">The sequence shown here is derived from an EMBL/GenBank/DDBJ whole genome shotgun (WGS) entry which is preliminary data.</text>
</comment>
<dbReference type="InterPro" id="IPR052713">
    <property type="entry name" value="FeoA"/>
</dbReference>